<dbReference type="RefSeq" id="WP_200966394.1">
    <property type="nucleotide sequence ID" value="NZ_BMAQ01000011.1"/>
</dbReference>
<organism evidence="8 9">
    <name type="scientific">Insulibacter thermoxylanivorax</name>
    <dbReference type="NCBI Taxonomy" id="2749268"/>
    <lineage>
        <taxon>Bacteria</taxon>
        <taxon>Bacillati</taxon>
        <taxon>Bacillota</taxon>
        <taxon>Bacilli</taxon>
        <taxon>Bacillales</taxon>
        <taxon>Paenibacillaceae</taxon>
        <taxon>Insulibacter</taxon>
    </lineage>
</organism>
<evidence type="ECO:0000313" key="8">
    <source>
        <dbReference type="EMBL" id="GFR38134.1"/>
    </source>
</evidence>
<keyword evidence="8" id="KW-0449">Lipoprotein</keyword>
<keyword evidence="9" id="KW-1185">Reference proteome</keyword>
<keyword evidence="2" id="KW-1003">Cell membrane</keyword>
<feature type="transmembrane region" description="Helical" evidence="7">
    <location>
        <begin position="120"/>
        <end position="141"/>
    </location>
</feature>
<dbReference type="GO" id="GO:0005886">
    <property type="term" value="C:plasma membrane"/>
    <property type="evidence" value="ECO:0007669"/>
    <property type="project" value="UniProtKB-SubCell"/>
</dbReference>
<keyword evidence="5 7" id="KW-0472">Membrane</keyword>
<dbReference type="EMBL" id="BMAQ01000011">
    <property type="protein sequence ID" value="GFR38134.1"/>
    <property type="molecule type" value="Genomic_DNA"/>
</dbReference>
<name>A0A916VFY0_9BACL</name>
<dbReference type="InterPro" id="IPR052984">
    <property type="entry name" value="UPF0421"/>
</dbReference>
<accession>A0A916VFY0</accession>
<comment type="subcellular location">
    <subcellularLocation>
        <location evidence="1">Cell membrane</location>
        <topology evidence="1">Multi-pass membrane protein</topology>
    </subcellularLocation>
</comment>
<proteinExistence type="predicted"/>
<feature type="compositionally biased region" description="Basic residues" evidence="6">
    <location>
        <begin position="337"/>
        <end position="350"/>
    </location>
</feature>
<evidence type="ECO:0000256" key="2">
    <source>
        <dbReference type="ARBA" id="ARBA00022475"/>
    </source>
</evidence>
<protein>
    <submittedName>
        <fullName evidence="8">Lipoprotein</fullName>
    </submittedName>
</protein>
<dbReference type="AlphaFoldDB" id="A0A916VFY0"/>
<reference evidence="8" key="1">
    <citation type="submission" date="2020-08" db="EMBL/GenBank/DDBJ databases">
        <authorList>
            <person name="Uke A."/>
            <person name="Chhe C."/>
            <person name="Baramee S."/>
            <person name="Kosugi A."/>
        </authorList>
    </citation>
    <scope>NUCLEOTIDE SEQUENCE</scope>
    <source>
        <strain evidence="8">DA-C8</strain>
    </source>
</reference>
<keyword evidence="4 7" id="KW-1133">Transmembrane helix</keyword>
<dbReference type="InterPro" id="IPR010343">
    <property type="entry name" value="ArAE_1"/>
</dbReference>
<gene>
    <name evidence="8" type="ORF">PRECH8_14300</name>
</gene>
<evidence type="ECO:0000256" key="7">
    <source>
        <dbReference type="SAM" id="Phobius"/>
    </source>
</evidence>
<feature type="transmembrane region" description="Helical" evidence="7">
    <location>
        <begin position="12"/>
        <end position="40"/>
    </location>
</feature>
<keyword evidence="3 7" id="KW-0812">Transmembrane</keyword>
<comment type="caution">
    <text evidence="8">The sequence shown here is derived from an EMBL/GenBank/DDBJ whole genome shotgun (WGS) entry which is preliminary data.</text>
</comment>
<dbReference type="PANTHER" id="PTHR40064">
    <property type="entry name" value="MEMBRANE PROTEIN-RELATED"/>
    <property type="match status" value="1"/>
</dbReference>
<feature type="region of interest" description="Disordered" evidence="6">
    <location>
        <begin position="337"/>
        <end position="356"/>
    </location>
</feature>
<evidence type="ECO:0000256" key="3">
    <source>
        <dbReference type="ARBA" id="ARBA00022692"/>
    </source>
</evidence>
<feature type="transmembrane region" description="Helical" evidence="7">
    <location>
        <begin position="60"/>
        <end position="91"/>
    </location>
</feature>
<dbReference type="PANTHER" id="PTHR40064:SF1">
    <property type="entry name" value="MEMBRANE PROTEIN"/>
    <property type="match status" value="1"/>
</dbReference>
<dbReference type="Pfam" id="PF06081">
    <property type="entry name" value="ArAE_1"/>
    <property type="match status" value="1"/>
</dbReference>
<sequence length="356" mass="40826">MTLGARVLKTGLAISLSLYICRLLGLQPEVLAPVAAVIVMQPSLYGTWRHVWQQIQANTVGAVIAFLASQFIGNDLFSIGIVAVLVIAFCLKFKMGETIGLTLVTVLIIMEAPGDDIQFAVNRFSIILVGIISSLLVNVAIAPPNVRKMYEEKVKDVFASMSLLLRTAISDEMTELAFRHKRQNFDQGLLKCSEMYHVYHEEQRRMARIKHVDARQTVIYKHMLKALNKGANILEAIDGHYFQSRRDEHFAKTIHEYLDQLIRYHEYILLKVDGKAKQTRIYAKQTAESNERFMKQLLQEANQLDPHHIHLVLIGSAVYEYGLQLVRLDRLVEHQLKKRKGQPKRRRRPVTRSWKD</sequence>
<evidence type="ECO:0000256" key="1">
    <source>
        <dbReference type="ARBA" id="ARBA00004651"/>
    </source>
</evidence>
<evidence type="ECO:0000313" key="9">
    <source>
        <dbReference type="Proteomes" id="UP000654993"/>
    </source>
</evidence>
<reference evidence="8" key="2">
    <citation type="journal article" date="2021" name="Data Brief">
        <title>Draft genome sequence data of the facultative, thermophilic, xylanolytic bacterium Paenibacillus sp. strain DA-C8.</title>
        <authorList>
            <person name="Chhe C."/>
            <person name="Uke A."/>
            <person name="Baramee S."/>
            <person name="Ungkulpasvich U."/>
            <person name="Tachaapaikoon C."/>
            <person name="Pason P."/>
            <person name="Waeonukul R."/>
            <person name="Ratanakhanokchai K."/>
            <person name="Kosugi A."/>
        </authorList>
    </citation>
    <scope>NUCLEOTIDE SEQUENCE</scope>
    <source>
        <strain evidence="8">DA-C8</strain>
    </source>
</reference>
<evidence type="ECO:0000256" key="4">
    <source>
        <dbReference type="ARBA" id="ARBA00022989"/>
    </source>
</evidence>
<evidence type="ECO:0000256" key="6">
    <source>
        <dbReference type="SAM" id="MobiDB-lite"/>
    </source>
</evidence>
<dbReference type="Proteomes" id="UP000654993">
    <property type="component" value="Unassembled WGS sequence"/>
</dbReference>
<evidence type="ECO:0000256" key="5">
    <source>
        <dbReference type="ARBA" id="ARBA00023136"/>
    </source>
</evidence>